<dbReference type="SUPFAM" id="SSF52540">
    <property type="entry name" value="P-loop containing nucleoside triphosphate hydrolases"/>
    <property type="match status" value="1"/>
</dbReference>
<dbReference type="InterPro" id="IPR027417">
    <property type="entry name" value="P-loop_NTPase"/>
</dbReference>
<dbReference type="CDD" id="cd00093">
    <property type="entry name" value="HTH_XRE"/>
    <property type="match status" value="1"/>
</dbReference>
<dbReference type="RefSeq" id="WP_204069546.1">
    <property type="nucleotide sequence ID" value="NZ_BOOJ01000087.1"/>
</dbReference>
<dbReference type="Pfam" id="PF13560">
    <property type="entry name" value="HTH_31"/>
    <property type="match status" value="1"/>
</dbReference>
<dbReference type="PROSITE" id="PS50943">
    <property type="entry name" value="HTH_CROC1"/>
    <property type="match status" value="1"/>
</dbReference>
<evidence type="ECO:0000313" key="3">
    <source>
        <dbReference type="Proteomes" id="UP000619788"/>
    </source>
</evidence>
<protein>
    <recommendedName>
        <fullName evidence="1">HTH cro/C1-type domain-containing protein</fullName>
    </recommendedName>
</protein>
<dbReference type="InterPro" id="IPR011990">
    <property type="entry name" value="TPR-like_helical_dom_sf"/>
</dbReference>
<dbReference type="PANTHER" id="PTHR47691">
    <property type="entry name" value="REGULATOR-RELATED"/>
    <property type="match status" value="1"/>
</dbReference>
<dbReference type="SMART" id="SM00028">
    <property type="entry name" value="TPR"/>
    <property type="match status" value="4"/>
</dbReference>
<evidence type="ECO:0000259" key="1">
    <source>
        <dbReference type="PROSITE" id="PS50943"/>
    </source>
</evidence>
<dbReference type="GO" id="GO:0043531">
    <property type="term" value="F:ADP binding"/>
    <property type="evidence" value="ECO:0007669"/>
    <property type="project" value="InterPro"/>
</dbReference>
<feature type="domain" description="HTH cro/C1-type" evidence="1">
    <location>
        <begin position="9"/>
        <end position="64"/>
    </location>
</feature>
<dbReference type="Proteomes" id="UP000619788">
    <property type="component" value="Unassembled WGS sequence"/>
</dbReference>
<keyword evidence="3" id="KW-1185">Reference proteome</keyword>
<gene>
    <name evidence="2" type="ORF">Psi01_81870</name>
</gene>
<dbReference type="SUPFAM" id="SSF47413">
    <property type="entry name" value="lambda repressor-like DNA-binding domains"/>
    <property type="match status" value="1"/>
</dbReference>
<dbReference type="InterPro" id="IPR002182">
    <property type="entry name" value="NB-ARC"/>
</dbReference>
<dbReference type="Gene3D" id="1.10.260.40">
    <property type="entry name" value="lambda repressor-like DNA-binding domains"/>
    <property type="match status" value="1"/>
</dbReference>
<dbReference type="InterPro" id="IPR001387">
    <property type="entry name" value="Cro/C1-type_HTH"/>
</dbReference>
<dbReference type="Gene3D" id="1.25.40.10">
    <property type="entry name" value="Tetratricopeptide repeat domain"/>
    <property type="match status" value="2"/>
</dbReference>
<evidence type="ECO:0000313" key="2">
    <source>
        <dbReference type="EMBL" id="GIH97557.1"/>
    </source>
</evidence>
<reference evidence="2 3" key="1">
    <citation type="submission" date="2021-01" db="EMBL/GenBank/DDBJ databases">
        <title>Whole genome shotgun sequence of Planobispora siamensis NBRC 107568.</title>
        <authorList>
            <person name="Komaki H."/>
            <person name="Tamura T."/>
        </authorList>
    </citation>
    <scope>NUCLEOTIDE SEQUENCE [LARGE SCALE GENOMIC DNA]</scope>
    <source>
        <strain evidence="2 3">NBRC 107568</strain>
    </source>
</reference>
<name>A0A8J3SRI0_9ACTN</name>
<dbReference type="SUPFAM" id="SSF48452">
    <property type="entry name" value="TPR-like"/>
    <property type="match status" value="2"/>
</dbReference>
<dbReference type="InterPro" id="IPR010982">
    <property type="entry name" value="Lambda_DNA-bd_dom_sf"/>
</dbReference>
<dbReference type="SMART" id="SM00530">
    <property type="entry name" value="HTH_XRE"/>
    <property type="match status" value="1"/>
</dbReference>
<sequence length="749" mass="80707">MVSSFGLLLRRLRQAAKLTIEELSHASGVSVRAISDMERGTSRGPQQRTVEALAGALRLDDEQRVTLSEAARAGRPRPMGPPPGACELPRGVGDFTGRAEELRLLRHLAEQAGTGEAAVVAAVSGTAGVGKTALAVHAAGQLAESFPDGRYYVDLRGMDSVPLNPAAVLSRLLKALGVPEQRIPGDEEERAGHYRALLRDRRCLIVLDNAAHEAQVRPLLPADGSGMTIVTSRKVLAGLEGVHQVPLANLSAEESVRLLGAIVGAQRAAADPGGVDQVAKLCGNLPLALRIAGNRLLTRPGWTVGQLAARLSDEERRVESLSAGDLSVAAAFALSYRQLSLPARVSFRRLALVTAPDFGVPLAAILAETGLDEAEDALEELVDLSLLQSPYAGRYHFHNLVRLFARARLAEEEPIALQRQARRRMDDWLLEVATVAGRWFEPDYGASPPEWRSLVTFGSQQEAGDWLRVEGTAWLEALHSAARRGEHATVVEVADSMYWFSDRWMHAPHWHEVFTLGAEAAAALGDPVRQARLLNQVAWAHLVPRDDPETALSYTAQAIDLAARNAATAQLASAHHIAGGALRRLGRLDEAIAAETRAAEIFKANGDVDTYSQCLGALGTCLRDAGHYGRALERYLQLWALLDDDRSGIRPDVAAFTRPIALARIGECLGLLGDRSEAITKLTEAIGLMEQARLPVQQARSLETLAGLLAEEDRTDESRDAYARAAEVYQTIGHAEASARCRDLAAAVP</sequence>
<dbReference type="PANTHER" id="PTHR47691:SF3">
    <property type="entry name" value="HTH-TYPE TRANSCRIPTIONAL REGULATOR RV0890C-RELATED"/>
    <property type="match status" value="1"/>
</dbReference>
<dbReference type="Pfam" id="PF00931">
    <property type="entry name" value="NB-ARC"/>
    <property type="match status" value="1"/>
</dbReference>
<dbReference type="EMBL" id="BOOJ01000087">
    <property type="protein sequence ID" value="GIH97557.1"/>
    <property type="molecule type" value="Genomic_DNA"/>
</dbReference>
<accession>A0A8J3SRI0</accession>
<dbReference type="AlphaFoldDB" id="A0A8J3SRI0"/>
<organism evidence="2 3">
    <name type="scientific">Planobispora siamensis</name>
    <dbReference type="NCBI Taxonomy" id="936338"/>
    <lineage>
        <taxon>Bacteria</taxon>
        <taxon>Bacillati</taxon>
        <taxon>Actinomycetota</taxon>
        <taxon>Actinomycetes</taxon>
        <taxon>Streptosporangiales</taxon>
        <taxon>Streptosporangiaceae</taxon>
        <taxon>Planobispora</taxon>
    </lineage>
</organism>
<dbReference type="InterPro" id="IPR019734">
    <property type="entry name" value="TPR_rpt"/>
</dbReference>
<dbReference type="PRINTS" id="PR00364">
    <property type="entry name" value="DISEASERSIST"/>
</dbReference>
<dbReference type="GO" id="GO:0003677">
    <property type="term" value="F:DNA binding"/>
    <property type="evidence" value="ECO:0007669"/>
    <property type="project" value="InterPro"/>
</dbReference>
<proteinExistence type="predicted"/>
<dbReference type="Gene3D" id="3.40.50.300">
    <property type="entry name" value="P-loop containing nucleotide triphosphate hydrolases"/>
    <property type="match status" value="1"/>
</dbReference>
<comment type="caution">
    <text evidence="2">The sequence shown here is derived from an EMBL/GenBank/DDBJ whole genome shotgun (WGS) entry which is preliminary data.</text>
</comment>